<keyword evidence="3 5" id="KW-1133">Transmembrane helix</keyword>
<dbReference type="InterPro" id="IPR017452">
    <property type="entry name" value="GPCR_Rhodpsn_7TM"/>
</dbReference>
<dbReference type="EMBL" id="JARBDR010000793">
    <property type="protein sequence ID" value="KAJ8307229.1"/>
    <property type="molecule type" value="Genomic_DNA"/>
</dbReference>
<proteinExistence type="predicted"/>
<keyword evidence="8" id="KW-1185">Reference proteome</keyword>
<dbReference type="PROSITE" id="PS50262">
    <property type="entry name" value="G_PROTEIN_RECEP_F1_2"/>
    <property type="match status" value="1"/>
</dbReference>
<dbReference type="Proteomes" id="UP001217089">
    <property type="component" value="Unassembled WGS sequence"/>
</dbReference>
<comment type="subcellular location">
    <subcellularLocation>
        <location evidence="1">Membrane</location>
    </subcellularLocation>
</comment>
<evidence type="ECO:0000256" key="2">
    <source>
        <dbReference type="ARBA" id="ARBA00022692"/>
    </source>
</evidence>
<evidence type="ECO:0000256" key="5">
    <source>
        <dbReference type="SAM" id="Phobius"/>
    </source>
</evidence>
<feature type="transmembrane region" description="Helical" evidence="5">
    <location>
        <begin position="93"/>
        <end position="109"/>
    </location>
</feature>
<reference evidence="7 8" key="1">
    <citation type="submission" date="2022-12" db="EMBL/GenBank/DDBJ databases">
        <title>Chromosome-level genome of Tegillarca granosa.</title>
        <authorList>
            <person name="Kim J."/>
        </authorList>
    </citation>
    <scope>NUCLEOTIDE SEQUENCE [LARGE SCALE GENOMIC DNA]</scope>
    <source>
        <strain evidence="7">Teg-2019</strain>
        <tissue evidence="7">Adductor muscle</tissue>
    </source>
</reference>
<accession>A0ABQ9EQF1</accession>
<keyword evidence="2 5" id="KW-0812">Transmembrane</keyword>
<evidence type="ECO:0000313" key="7">
    <source>
        <dbReference type="EMBL" id="KAJ8307229.1"/>
    </source>
</evidence>
<gene>
    <name evidence="7" type="ORF">KUTeg_015313</name>
</gene>
<dbReference type="SUPFAM" id="SSF81321">
    <property type="entry name" value="Family A G protein-coupled receptor-like"/>
    <property type="match status" value="1"/>
</dbReference>
<evidence type="ECO:0000259" key="6">
    <source>
        <dbReference type="PROSITE" id="PS50262"/>
    </source>
</evidence>
<organism evidence="7 8">
    <name type="scientific">Tegillarca granosa</name>
    <name type="common">Malaysian cockle</name>
    <name type="synonym">Anadara granosa</name>
    <dbReference type="NCBI Taxonomy" id="220873"/>
    <lineage>
        <taxon>Eukaryota</taxon>
        <taxon>Metazoa</taxon>
        <taxon>Spiralia</taxon>
        <taxon>Lophotrochozoa</taxon>
        <taxon>Mollusca</taxon>
        <taxon>Bivalvia</taxon>
        <taxon>Autobranchia</taxon>
        <taxon>Pteriomorphia</taxon>
        <taxon>Arcoida</taxon>
        <taxon>Arcoidea</taxon>
        <taxon>Arcidae</taxon>
        <taxon>Tegillarca</taxon>
    </lineage>
</organism>
<comment type="caution">
    <text evidence="7">The sequence shown here is derived from an EMBL/GenBank/DDBJ whole genome shotgun (WGS) entry which is preliminary data.</text>
</comment>
<keyword evidence="4 5" id="KW-0472">Membrane</keyword>
<protein>
    <recommendedName>
        <fullName evidence="6">G-protein coupled receptors family 1 profile domain-containing protein</fullName>
    </recommendedName>
</protein>
<name>A0ABQ9EQF1_TEGGR</name>
<evidence type="ECO:0000256" key="3">
    <source>
        <dbReference type="ARBA" id="ARBA00022989"/>
    </source>
</evidence>
<evidence type="ECO:0000256" key="4">
    <source>
        <dbReference type="ARBA" id="ARBA00023136"/>
    </source>
</evidence>
<evidence type="ECO:0000313" key="8">
    <source>
        <dbReference type="Proteomes" id="UP001217089"/>
    </source>
</evidence>
<sequence>MIVSLKRSVKRMLSLTNKVNKEQALEKEKLQNQITVMLITVSIVFIVLTLPYVIFFVVDIYWDHYVSYSQIALYHFLEQTAYILAESNHALNFYLYFLTVGCAFRLYSLQ</sequence>
<evidence type="ECO:0000256" key="1">
    <source>
        <dbReference type="ARBA" id="ARBA00004370"/>
    </source>
</evidence>
<feature type="domain" description="G-protein coupled receptors family 1 profile" evidence="6">
    <location>
        <begin position="1"/>
        <end position="96"/>
    </location>
</feature>
<feature type="transmembrane region" description="Helical" evidence="5">
    <location>
        <begin position="36"/>
        <end position="58"/>
    </location>
</feature>
<dbReference type="Gene3D" id="1.20.1070.10">
    <property type="entry name" value="Rhodopsin 7-helix transmembrane proteins"/>
    <property type="match status" value="1"/>
</dbReference>